<dbReference type="RefSeq" id="WP_130491679.1">
    <property type="nucleotide sequence ID" value="NZ_SGXD01000001.1"/>
</dbReference>
<dbReference type="CDD" id="cd06170">
    <property type="entry name" value="LuxR_C_like"/>
    <property type="match status" value="1"/>
</dbReference>
<evidence type="ECO:0000256" key="1">
    <source>
        <dbReference type="ARBA" id="ARBA00022553"/>
    </source>
</evidence>
<keyword evidence="9" id="KW-1185">Reference proteome</keyword>
<evidence type="ECO:0000313" key="9">
    <source>
        <dbReference type="Proteomes" id="UP000293638"/>
    </source>
</evidence>
<proteinExistence type="predicted"/>
<dbReference type="GO" id="GO:0006355">
    <property type="term" value="P:regulation of DNA-templated transcription"/>
    <property type="evidence" value="ECO:0007669"/>
    <property type="project" value="InterPro"/>
</dbReference>
<feature type="domain" description="HTH luxR-type" evidence="6">
    <location>
        <begin position="145"/>
        <end position="210"/>
    </location>
</feature>
<feature type="modified residue" description="4-aspartylphosphate" evidence="5">
    <location>
        <position position="57"/>
    </location>
</feature>
<keyword evidence="4" id="KW-0804">Transcription</keyword>
<evidence type="ECO:0000256" key="4">
    <source>
        <dbReference type="ARBA" id="ARBA00023163"/>
    </source>
</evidence>
<keyword evidence="3" id="KW-0238">DNA-binding</keyword>
<sequence>MTPCVRVFVLDDSEIVRRGIRDVLEGHEDIAVVGEARTADEALVRISALRPDVALLDVRLPDGSGIEVCREIRSSSPAVRCLVLTSYDEDDAVVAAVMAGAAGYLLKDVRGAALVDAVRDVAGGHVLAGPGTERLRARLRTGEAEDARLASLSEREREVLLLIADGLTNRQISERLLLREKTVKNYVSGLFAKLGMQRRTQAAVYGAHVQGLQPPRG</sequence>
<evidence type="ECO:0000259" key="7">
    <source>
        <dbReference type="PROSITE" id="PS50110"/>
    </source>
</evidence>
<dbReference type="EMBL" id="SGXD01000001">
    <property type="protein sequence ID" value="RZS91632.1"/>
    <property type="molecule type" value="Genomic_DNA"/>
</dbReference>
<keyword evidence="1 5" id="KW-0597">Phosphoprotein</keyword>
<evidence type="ECO:0000259" key="6">
    <source>
        <dbReference type="PROSITE" id="PS50043"/>
    </source>
</evidence>
<organism evidence="8 9">
    <name type="scientific">Motilibacter rhizosphaerae</name>
    <dbReference type="NCBI Taxonomy" id="598652"/>
    <lineage>
        <taxon>Bacteria</taxon>
        <taxon>Bacillati</taxon>
        <taxon>Actinomycetota</taxon>
        <taxon>Actinomycetes</taxon>
        <taxon>Motilibacterales</taxon>
        <taxon>Motilibacteraceae</taxon>
        <taxon>Motilibacter</taxon>
    </lineage>
</organism>
<dbReference type="PANTHER" id="PTHR43214:SF24">
    <property type="entry name" value="TRANSCRIPTIONAL REGULATORY PROTEIN NARL-RELATED"/>
    <property type="match status" value="1"/>
</dbReference>
<dbReference type="GO" id="GO:0000160">
    <property type="term" value="P:phosphorelay signal transduction system"/>
    <property type="evidence" value="ECO:0007669"/>
    <property type="project" value="InterPro"/>
</dbReference>
<dbReference type="GO" id="GO:0003677">
    <property type="term" value="F:DNA binding"/>
    <property type="evidence" value="ECO:0007669"/>
    <property type="project" value="UniProtKB-KW"/>
</dbReference>
<dbReference type="PROSITE" id="PS50043">
    <property type="entry name" value="HTH_LUXR_2"/>
    <property type="match status" value="1"/>
</dbReference>
<dbReference type="InterPro" id="IPR001789">
    <property type="entry name" value="Sig_transdc_resp-reg_receiver"/>
</dbReference>
<dbReference type="InterPro" id="IPR000792">
    <property type="entry name" value="Tscrpt_reg_LuxR_C"/>
</dbReference>
<dbReference type="Proteomes" id="UP000293638">
    <property type="component" value="Unassembled WGS sequence"/>
</dbReference>
<dbReference type="InterPro" id="IPR039420">
    <property type="entry name" value="WalR-like"/>
</dbReference>
<evidence type="ECO:0000256" key="3">
    <source>
        <dbReference type="ARBA" id="ARBA00023125"/>
    </source>
</evidence>
<dbReference type="Gene3D" id="3.40.50.2300">
    <property type="match status" value="1"/>
</dbReference>
<dbReference type="PANTHER" id="PTHR43214">
    <property type="entry name" value="TWO-COMPONENT RESPONSE REGULATOR"/>
    <property type="match status" value="1"/>
</dbReference>
<dbReference type="AlphaFoldDB" id="A0A4Q7NYZ4"/>
<dbReference type="Pfam" id="PF00072">
    <property type="entry name" value="Response_reg"/>
    <property type="match status" value="1"/>
</dbReference>
<evidence type="ECO:0000313" key="8">
    <source>
        <dbReference type="EMBL" id="RZS91632.1"/>
    </source>
</evidence>
<dbReference type="SMART" id="SM00421">
    <property type="entry name" value="HTH_LUXR"/>
    <property type="match status" value="1"/>
</dbReference>
<dbReference type="InterPro" id="IPR058245">
    <property type="entry name" value="NreC/VraR/RcsB-like_REC"/>
</dbReference>
<name>A0A4Q7NYZ4_9ACTN</name>
<gene>
    <name evidence="8" type="ORF">EV189_0879</name>
</gene>
<dbReference type="PRINTS" id="PR00038">
    <property type="entry name" value="HTHLUXR"/>
</dbReference>
<comment type="caution">
    <text evidence="8">The sequence shown here is derived from an EMBL/GenBank/DDBJ whole genome shotgun (WGS) entry which is preliminary data.</text>
</comment>
<evidence type="ECO:0000256" key="5">
    <source>
        <dbReference type="PROSITE-ProRule" id="PRU00169"/>
    </source>
</evidence>
<dbReference type="Pfam" id="PF00196">
    <property type="entry name" value="GerE"/>
    <property type="match status" value="1"/>
</dbReference>
<keyword evidence="2" id="KW-0805">Transcription regulation</keyword>
<evidence type="ECO:0000256" key="2">
    <source>
        <dbReference type="ARBA" id="ARBA00023015"/>
    </source>
</evidence>
<dbReference type="SMART" id="SM00448">
    <property type="entry name" value="REC"/>
    <property type="match status" value="1"/>
</dbReference>
<reference evidence="8 9" key="1">
    <citation type="submission" date="2019-02" db="EMBL/GenBank/DDBJ databases">
        <title>Genomic Encyclopedia of Type Strains, Phase IV (KMG-IV): sequencing the most valuable type-strain genomes for metagenomic binning, comparative biology and taxonomic classification.</title>
        <authorList>
            <person name="Goeker M."/>
        </authorList>
    </citation>
    <scope>NUCLEOTIDE SEQUENCE [LARGE SCALE GENOMIC DNA]</scope>
    <source>
        <strain evidence="8 9">DSM 45622</strain>
    </source>
</reference>
<accession>A0A4Q7NYZ4</accession>
<protein>
    <submittedName>
        <fullName evidence="8">LuxR family two component transcriptional regulator</fullName>
    </submittedName>
</protein>
<dbReference type="InterPro" id="IPR011006">
    <property type="entry name" value="CheY-like_superfamily"/>
</dbReference>
<dbReference type="CDD" id="cd17535">
    <property type="entry name" value="REC_NarL-like"/>
    <property type="match status" value="1"/>
</dbReference>
<dbReference type="OrthoDB" id="9808843at2"/>
<dbReference type="SUPFAM" id="SSF52172">
    <property type="entry name" value="CheY-like"/>
    <property type="match status" value="1"/>
</dbReference>
<dbReference type="PROSITE" id="PS50110">
    <property type="entry name" value="RESPONSE_REGULATORY"/>
    <property type="match status" value="1"/>
</dbReference>
<feature type="domain" description="Response regulatory" evidence="7">
    <location>
        <begin position="6"/>
        <end position="122"/>
    </location>
</feature>